<dbReference type="Proteomes" id="UP000094714">
    <property type="component" value="Chromosome"/>
</dbReference>
<name>A0A1D7ZW42_LIMFE</name>
<dbReference type="PANTHER" id="PTHR34390:SF1">
    <property type="entry name" value="SUCCINATE TRANSPORTER SUBUNIT YJJB-RELATED"/>
    <property type="match status" value="1"/>
</dbReference>
<gene>
    <name evidence="10" type="ORF">LACFE_CDS0561</name>
</gene>
<evidence type="ECO:0000313" key="10">
    <source>
        <dbReference type="EMBL" id="AOR74029.1"/>
    </source>
</evidence>
<dbReference type="Pfam" id="PF12821">
    <property type="entry name" value="ThrE_2"/>
    <property type="match status" value="1"/>
</dbReference>
<evidence type="ECO:0000256" key="4">
    <source>
        <dbReference type="ARBA" id="ARBA00022692"/>
    </source>
</evidence>
<keyword evidence="4 8" id="KW-0812">Transmembrane</keyword>
<keyword evidence="3" id="KW-0997">Cell inner membrane</keyword>
<evidence type="ECO:0000256" key="8">
    <source>
        <dbReference type="SAM" id="Phobius"/>
    </source>
</evidence>
<dbReference type="PANTHER" id="PTHR34390">
    <property type="entry name" value="UPF0442 PROTEIN YJJB-RELATED"/>
    <property type="match status" value="1"/>
</dbReference>
<evidence type="ECO:0000259" key="9">
    <source>
        <dbReference type="Pfam" id="PF12821"/>
    </source>
</evidence>
<sequence>MAMIERLLLHFVFAFVATICFAILLNVPRRAYLAGGVIGGATWVIYVVMYFHLHVGLALSNLSAAILIGILAMMAAKVQHQPMILYNVPALVPFVPGGQAYKVVRYFVLGDYGLSLSYLYQVVVIAGAITLGFGLGDLINTALYGRHRKEARPFSQLKGWKKRD</sequence>
<dbReference type="PATRIC" id="fig|1613.112.peg.591"/>
<feature type="transmembrane region" description="Helical" evidence="8">
    <location>
        <begin position="118"/>
        <end position="139"/>
    </location>
</feature>
<evidence type="ECO:0000313" key="11">
    <source>
        <dbReference type="Proteomes" id="UP000094714"/>
    </source>
</evidence>
<proteinExistence type="inferred from homology"/>
<dbReference type="GO" id="GO:0005886">
    <property type="term" value="C:plasma membrane"/>
    <property type="evidence" value="ECO:0007669"/>
    <property type="project" value="UniProtKB-SubCell"/>
</dbReference>
<dbReference type="InterPro" id="IPR050539">
    <property type="entry name" value="ThrE_Dicarb/AminoAcid_Exp"/>
</dbReference>
<feature type="transmembrane region" description="Helical" evidence="8">
    <location>
        <begin position="58"/>
        <end position="76"/>
    </location>
</feature>
<feature type="domain" description="Threonine/Serine exporter ThrE" evidence="9">
    <location>
        <begin position="11"/>
        <end position="138"/>
    </location>
</feature>
<dbReference type="AlphaFoldDB" id="A0A1D7ZW42"/>
<comment type="similarity">
    <text evidence="7">Belongs to the ThrE exporter (TC 2.A.79) family.</text>
</comment>
<keyword evidence="6 8" id="KW-0472">Membrane</keyword>
<keyword evidence="5 8" id="KW-1133">Transmembrane helix</keyword>
<dbReference type="GO" id="GO:0015744">
    <property type="term" value="P:succinate transport"/>
    <property type="evidence" value="ECO:0007669"/>
    <property type="project" value="TreeGrafter"/>
</dbReference>
<feature type="transmembrane region" description="Helical" evidence="8">
    <location>
        <begin position="7"/>
        <end position="25"/>
    </location>
</feature>
<evidence type="ECO:0000256" key="3">
    <source>
        <dbReference type="ARBA" id="ARBA00022519"/>
    </source>
</evidence>
<reference evidence="10 11" key="1">
    <citation type="submission" date="2016-09" db="EMBL/GenBank/DDBJ databases">
        <title>Genome Sequence of the Lactobacillus fermentum strain NCC2970 (CNCM I-5068).</title>
        <authorList>
            <person name="Barretto C."/>
            <person name="Ngom-Bru C."/>
            <person name="Genevaz A."/>
            <person name="Fournier C."/>
            <person name="Moine D."/>
            <person name="Kassam M."/>
            <person name="Iltis A."/>
            <person name="Sagory-Zalkind P."/>
            <person name="Faucherand G."/>
            <person name="Descombes P."/>
            <person name="Duboux S."/>
        </authorList>
    </citation>
    <scope>NUCLEOTIDE SEQUENCE [LARGE SCALE GENOMIC DNA]</scope>
    <source>
        <strain evidence="10 11">NCC2970</strain>
    </source>
</reference>
<evidence type="ECO:0000256" key="7">
    <source>
        <dbReference type="ARBA" id="ARBA00034125"/>
    </source>
</evidence>
<protein>
    <submittedName>
        <fullName evidence="10">Integral membrane protein</fullName>
    </submittedName>
</protein>
<evidence type="ECO:0000256" key="5">
    <source>
        <dbReference type="ARBA" id="ARBA00022989"/>
    </source>
</evidence>
<feature type="transmembrane region" description="Helical" evidence="8">
    <location>
        <begin position="31"/>
        <end position="51"/>
    </location>
</feature>
<comment type="subcellular location">
    <subcellularLocation>
        <location evidence="1">Cell membrane</location>
        <topology evidence="1">Multi-pass membrane protein</topology>
    </subcellularLocation>
</comment>
<evidence type="ECO:0000256" key="1">
    <source>
        <dbReference type="ARBA" id="ARBA00004651"/>
    </source>
</evidence>
<evidence type="ECO:0000256" key="6">
    <source>
        <dbReference type="ARBA" id="ARBA00023136"/>
    </source>
</evidence>
<keyword evidence="2" id="KW-1003">Cell membrane</keyword>
<accession>A0A1D7ZW42</accession>
<dbReference type="EMBL" id="CP017151">
    <property type="protein sequence ID" value="AOR74029.1"/>
    <property type="molecule type" value="Genomic_DNA"/>
</dbReference>
<dbReference type="InterPro" id="IPR024528">
    <property type="entry name" value="ThrE_2"/>
</dbReference>
<organism evidence="10 11">
    <name type="scientific">Limosilactobacillus fermentum</name>
    <name type="common">Lactobacillus fermentum</name>
    <dbReference type="NCBI Taxonomy" id="1613"/>
    <lineage>
        <taxon>Bacteria</taxon>
        <taxon>Bacillati</taxon>
        <taxon>Bacillota</taxon>
        <taxon>Bacilli</taxon>
        <taxon>Lactobacillales</taxon>
        <taxon>Lactobacillaceae</taxon>
        <taxon>Limosilactobacillus</taxon>
    </lineage>
</organism>
<evidence type="ECO:0000256" key="2">
    <source>
        <dbReference type="ARBA" id="ARBA00022475"/>
    </source>
</evidence>